<dbReference type="Proteomes" id="UP000030751">
    <property type="component" value="Unassembled WGS sequence"/>
</dbReference>
<name>W9N9N3_FUSOX</name>
<dbReference type="EMBL" id="KI981297">
    <property type="protein sequence ID" value="EXA28725.1"/>
    <property type="molecule type" value="Genomic_DNA"/>
</dbReference>
<organism evidence="3">
    <name type="scientific">Fusarium oxysporum f. sp. pisi HDV247</name>
    <dbReference type="NCBI Taxonomy" id="1080344"/>
    <lineage>
        <taxon>Eukaryota</taxon>
        <taxon>Fungi</taxon>
        <taxon>Dikarya</taxon>
        <taxon>Ascomycota</taxon>
        <taxon>Pezizomycotina</taxon>
        <taxon>Sordariomycetes</taxon>
        <taxon>Hypocreomycetidae</taxon>
        <taxon>Hypocreales</taxon>
        <taxon>Nectriaceae</taxon>
        <taxon>Fusarium</taxon>
        <taxon>Fusarium oxysporum species complex</taxon>
    </lineage>
</organism>
<dbReference type="EMBL" id="JH651034">
    <property type="protein sequence ID" value="EXA30834.1"/>
    <property type="molecule type" value="Genomic_DNA"/>
</dbReference>
<feature type="region of interest" description="Disordered" evidence="1">
    <location>
        <begin position="1"/>
        <end position="32"/>
    </location>
</feature>
<dbReference type="AlphaFoldDB" id="W9N9N3"/>
<dbReference type="EMBL" id="JH651110">
    <property type="protein sequence ID" value="EXA29468.1"/>
    <property type="molecule type" value="Genomic_DNA"/>
</dbReference>
<sequence length="66" mass="7395">MSERSDCERVTPNSKTQHTISKNASKDTPQWIPRLTNIGRENMIAPAAKVDRAKSFAANKEAEYFG</sequence>
<accession>W9N9N3</accession>
<evidence type="ECO:0000313" key="4">
    <source>
        <dbReference type="EMBL" id="EXA30834.1"/>
    </source>
</evidence>
<proteinExistence type="predicted"/>
<feature type="compositionally biased region" description="Polar residues" evidence="1">
    <location>
        <begin position="11"/>
        <end position="28"/>
    </location>
</feature>
<reference evidence="3" key="1">
    <citation type="submission" date="2011-10" db="EMBL/GenBank/DDBJ databases">
        <title>The Genome Sequence of Fusarium oxysporum HDV247.</title>
        <authorList>
            <consortium name="The Broad Institute Genome Sequencing Platform"/>
            <person name="Ma L.-J."/>
            <person name="Gale L.R."/>
            <person name="Schwartz D.C."/>
            <person name="Zhou S."/>
            <person name="Corby-Kistler H."/>
            <person name="Young S.K."/>
            <person name="Zeng Q."/>
            <person name="Gargeya S."/>
            <person name="Fitzgerald M."/>
            <person name="Haas B."/>
            <person name="Abouelleil A."/>
            <person name="Alvarado L."/>
            <person name="Arachchi H.M."/>
            <person name="Berlin A."/>
            <person name="Brown A."/>
            <person name="Chapman S.B."/>
            <person name="Chen Z."/>
            <person name="Dunbar C."/>
            <person name="Freedman E."/>
            <person name="Gearin G."/>
            <person name="Goldberg J."/>
            <person name="Griggs A."/>
            <person name="Gujja S."/>
            <person name="Heiman D."/>
            <person name="Howarth C."/>
            <person name="Larson L."/>
            <person name="Lui A."/>
            <person name="MacDonald P.J.P."/>
            <person name="Montmayeur A."/>
            <person name="Murphy C."/>
            <person name="Neiman D."/>
            <person name="Pearson M."/>
            <person name="Priest M."/>
            <person name="Roberts A."/>
            <person name="Saif S."/>
            <person name="Shea T."/>
            <person name="Shenoy N."/>
            <person name="Sisk P."/>
            <person name="Stolte C."/>
            <person name="Sykes S."/>
            <person name="Wortman J."/>
            <person name="Nusbaum C."/>
            <person name="Birren B."/>
        </authorList>
    </citation>
    <scope>NUCLEOTIDE SEQUENCE [LARGE SCALE GENOMIC DNA]</scope>
    <source>
        <strain evidence="3">HDV247</strain>
    </source>
</reference>
<evidence type="ECO:0000313" key="2">
    <source>
        <dbReference type="EMBL" id="EXA28725.1"/>
    </source>
</evidence>
<evidence type="ECO:0000313" key="3">
    <source>
        <dbReference type="EMBL" id="EXA29468.1"/>
    </source>
</evidence>
<protein>
    <submittedName>
        <fullName evidence="3">Uncharacterized protein</fullName>
    </submittedName>
</protein>
<dbReference type="HOGENOM" id="CLU_2831254_0_0_1"/>
<evidence type="ECO:0000256" key="1">
    <source>
        <dbReference type="SAM" id="MobiDB-lite"/>
    </source>
</evidence>
<reference evidence="3" key="2">
    <citation type="submission" date="2012-05" db="EMBL/GenBank/DDBJ databases">
        <title>Annotation of the Genome Sequence of Fusarium oxysporum HDV247.</title>
        <authorList>
            <consortium name="The Broad Institute Genomics Platform"/>
            <person name="Ma L.-J."/>
            <person name="Corby-Kistler H."/>
            <person name="Broz K."/>
            <person name="Gale L.R."/>
            <person name="Jonkers W."/>
            <person name="O'Donnell K."/>
            <person name="Ploetz R."/>
            <person name="Steinberg C."/>
            <person name="Schwartz D.C."/>
            <person name="VanEtten H."/>
            <person name="Zhou S."/>
            <person name="Young S.K."/>
            <person name="Zeng Q."/>
            <person name="Gargeya S."/>
            <person name="Fitzgerald M."/>
            <person name="Abouelleil A."/>
            <person name="Alvarado L."/>
            <person name="Chapman S.B."/>
            <person name="Gainer-Dewar J."/>
            <person name="Goldberg J."/>
            <person name="Griggs A."/>
            <person name="Gujja S."/>
            <person name="Hansen M."/>
            <person name="Howarth C."/>
            <person name="Imamovic A."/>
            <person name="Ireland A."/>
            <person name="Larimer J."/>
            <person name="McCowan C."/>
            <person name="Murphy C."/>
            <person name="Pearson M."/>
            <person name="Poon T.W."/>
            <person name="Priest M."/>
            <person name="Roberts A."/>
            <person name="Saif S."/>
            <person name="Shea T."/>
            <person name="Sykes S."/>
            <person name="Wortman J."/>
            <person name="Nusbaum C."/>
            <person name="Birren B."/>
        </authorList>
    </citation>
    <scope>NUCLEOTIDE SEQUENCE</scope>
    <source>
        <strain evidence="3">HDV247</strain>
    </source>
</reference>
<gene>
    <name evidence="4" type="ORF">FOVG_17802</name>
    <name evidence="3" type="ORF">FOVG_19047</name>
    <name evidence="2" type="ORF">FOVG_19686</name>
</gene>